<organism evidence="11 12">
    <name type="scientific">Parabacteroides gordonii MS-1 = DSM 23371</name>
    <dbReference type="NCBI Taxonomy" id="1203610"/>
    <lineage>
        <taxon>Bacteria</taxon>
        <taxon>Pseudomonadati</taxon>
        <taxon>Bacteroidota</taxon>
        <taxon>Bacteroidia</taxon>
        <taxon>Bacteroidales</taxon>
        <taxon>Tannerellaceae</taxon>
        <taxon>Parabacteroides</taxon>
    </lineage>
</organism>
<protein>
    <recommendedName>
        <fullName evidence="10">Endonuclease/exonuclease/phosphatase domain-containing protein</fullName>
    </recommendedName>
</protein>
<reference evidence="11 12" key="1">
    <citation type="submission" date="2013-04" db="EMBL/GenBank/DDBJ databases">
        <title>The Genome Sequence of Parabacteroides gordonii DSM 23371.</title>
        <authorList>
            <consortium name="The Broad Institute Genomics Platform"/>
            <person name="Earl A."/>
            <person name="Ward D."/>
            <person name="Feldgarden M."/>
            <person name="Gevers D."/>
            <person name="Martens E."/>
            <person name="Sakamoto M."/>
            <person name="Benno Y."/>
            <person name="Suzuki N."/>
            <person name="Matsunaga N."/>
            <person name="Koshihara K."/>
            <person name="Seki M."/>
            <person name="Komiya H."/>
            <person name="Walker B."/>
            <person name="Young S."/>
            <person name="Zeng Q."/>
            <person name="Gargeya S."/>
            <person name="Fitzgerald M."/>
            <person name="Haas B."/>
            <person name="Abouelleil A."/>
            <person name="Allen A.W."/>
            <person name="Alvarado L."/>
            <person name="Arachchi H.M."/>
            <person name="Berlin A.M."/>
            <person name="Chapman S.B."/>
            <person name="Gainer-Dewar J."/>
            <person name="Goldberg J."/>
            <person name="Griggs A."/>
            <person name="Gujja S."/>
            <person name="Hansen M."/>
            <person name="Howarth C."/>
            <person name="Imamovic A."/>
            <person name="Ireland A."/>
            <person name="Larimer J."/>
            <person name="McCowan C."/>
            <person name="Murphy C."/>
            <person name="Pearson M."/>
            <person name="Poon T.W."/>
            <person name="Priest M."/>
            <person name="Roberts A."/>
            <person name="Saif S."/>
            <person name="Shea T."/>
            <person name="Sisk P."/>
            <person name="Sykes S."/>
            <person name="Wortman J."/>
            <person name="Nusbaum C."/>
            <person name="Birren B."/>
        </authorList>
    </citation>
    <scope>NUCLEOTIDE SEQUENCE [LARGE SCALE GENOMIC DNA]</scope>
    <source>
        <strain evidence="11 12">MS-1</strain>
    </source>
</reference>
<keyword evidence="8" id="KW-0234">DNA repair</keyword>
<dbReference type="InterPro" id="IPR051547">
    <property type="entry name" value="TDP2-like"/>
</dbReference>
<keyword evidence="5" id="KW-0227">DNA damage</keyword>
<dbReference type="EMBL" id="AQHW01000025">
    <property type="protein sequence ID" value="KKB49568.1"/>
    <property type="molecule type" value="Genomic_DNA"/>
</dbReference>
<dbReference type="SUPFAM" id="SSF56219">
    <property type="entry name" value="DNase I-like"/>
    <property type="match status" value="1"/>
</dbReference>
<dbReference type="RefSeq" id="WP_028728179.1">
    <property type="nucleotide sequence ID" value="NZ_AUAE01000027.1"/>
</dbReference>
<dbReference type="STRING" id="1203610.HMPREF1536_04633"/>
<evidence type="ECO:0000256" key="3">
    <source>
        <dbReference type="ARBA" id="ARBA00022722"/>
    </source>
</evidence>
<dbReference type="PANTHER" id="PTHR15822">
    <property type="entry name" value="TRAF AND TNF RECEPTOR-ASSOCIATED PROTEIN"/>
    <property type="match status" value="1"/>
</dbReference>
<dbReference type="PANTHER" id="PTHR15822:SF4">
    <property type="entry name" value="TYROSYL-DNA PHOSPHODIESTERASE 2"/>
    <property type="match status" value="1"/>
</dbReference>
<proteinExistence type="predicted"/>
<dbReference type="Gene3D" id="3.60.10.10">
    <property type="entry name" value="Endonuclease/exonuclease/phosphatase"/>
    <property type="match status" value="1"/>
</dbReference>
<dbReference type="GO" id="GO:0006281">
    <property type="term" value="P:DNA repair"/>
    <property type="evidence" value="ECO:0007669"/>
    <property type="project" value="UniProtKB-KW"/>
</dbReference>
<accession>A0A0F5IVJ2</accession>
<keyword evidence="3" id="KW-0540">Nuclease</keyword>
<dbReference type="Proteomes" id="UP000033035">
    <property type="component" value="Unassembled WGS sequence"/>
</dbReference>
<dbReference type="GO" id="GO:0016787">
    <property type="term" value="F:hydrolase activity"/>
    <property type="evidence" value="ECO:0007669"/>
    <property type="project" value="UniProtKB-KW"/>
</dbReference>
<sequence>MCQLFIPWLLVVLLIASIILLFFKRLWWLSIVLVIVVLLLNCRYEVVAFNLSVQREGNDILKVMTWNIDGSSPMVLDNINKISQKIRQESADVVFIAEDFYQCCDTLDTLLKPVYPFTTHMVCNDSHYFYSKYPLSKSEWIGKEIDPLSSIIECYVDIEGQKIALYGCHLSSNNYSGGKENLRAEQIHGFSSLLLYLQNVDFSSRLREEECGFIANRVDFNTPTFIMGDMNDVAGSPALRILGTSGYKNAWWKGGSGYGATIHSPVPYRIDHILYRQGLKGLKLNSIKKIDAEGLSDHDALVAEFIFEK</sequence>
<evidence type="ECO:0000256" key="7">
    <source>
        <dbReference type="ARBA" id="ARBA00022842"/>
    </source>
</evidence>
<dbReference type="InterPro" id="IPR005135">
    <property type="entry name" value="Endo/exonuclease/phosphatase"/>
</dbReference>
<keyword evidence="9" id="KW-0472">Membrane</keyword>
<dbReference type="Pfam" id="PF03372">
    <property type="entry name" value="Exo_endo_phos"/>
    <property type="match status" value="1"/>
</dbReference>
<evidence type="ECO:0000256" key="6">
    <source>
        <dbReference type="ARBA" id="ARBA00022801"/>
    </source>
</evidence>
<feature type="transmembrane region" description="Helical" evidence="9">
    <location>
        <begin position="6"/>
        <end position="23"/>
    </location>
</feature>
<dbReference type="PATRIC" id="fig|1203610.3.peg.4724"/>
<dbReference type="GO" id="GO:0046872">
    <property type="term" value="F:metal ion binding"/>
    <property type="evidence" value="ECO:0007669"/>
    <property type="project" value="UniProtKB-KW"/>
</dbReference>
<keyword evidence="4" id="KW-0479">Metal-binding</keyword>
<keyword evidence="12" id="KW-1185">Reference proteome</keyword>
<dbReference type="InterPro" id="IPR036691">
    <property type="entry name" value="Endo/exonu/phosph_ase_sf"/>
</dbReference>
<evidence type="ECO:0000256" key="1">
    <source>
        <dbReference type="ARBA" id="ARBA00001936"/>
    </source>
</evidence>
<name>A0A0F5IVJ2_9BACT</name>
<dbReference type="HOGENOM" id="CLU_896164_0_0_10"/>
<evidence type="ECO:0000259" key="10">
    <source>
        <dbReference type="Pfam" id="PF03372"/>
    </source>
</evidence>
<evidence type="ECO:0000313" key="11">
    <source>
        <dbReference type="EMBL" id="KKB49568.1"/>
    </source>
</evidence>
<keyword evidence="7" id="KW-0460">Magnesium</keyword>
<dbReference type="AlphaFoldDB" id="A0A0F5IVJ2"/>
<evidence type="ECO:0000256" key="8">
    <source>
        <dbReference type="ARBA" id="ARBA00023204"/>
    </source>
</evidence>
<feature type="transmembrane region" description="Helical" evidence="9">
    <location>
        <begin position="28"/>
        <end position="46"/>
    </location>
</feature>
<evidence type="ECO:0000256" key="9">
    <source>
        <dbReference type="SAM" id="Phobius"/>
    </source>
</evidence>
<evidence type="ECO:0000256" key="5">
    <source>
        <dbReference type="ARBA" id="ARBA00022763"/>
    </source>
</evidence>
<keyword evidence="6" id="KW-0378">Hydrolase</keyword>
<evidence type="ECO:0000256" key="4">
    <source>
        <dbReference type="ARBA" id="ARBA00022723"/>
    </source>
</evidence>
<keyword evidence="9" id="KW-0812">Transmembrane</keyword>
<keyword evidence="9" id="KW-1133">Transmembrane helix</keyword>
<comment type="caution">
    <text evidence="11">The sequence shown here is derived from an EMBL/GenBank/DDBJ whole genome shotgun (WGS) entry which is preliminary data.</text>
</comment>
<dbReference type="GO" id="GO:0004518">
    <property type="term" value="F:nuclease activity"/>
    <property type="evidence" value="ECO:0007669"/>
    <property type="project" value="UniProtKB-KW"/>
</dbReference>
<comment type="cofactor">
    <cofactor evidence="1">
        <name>Mn(2+)</name>
        <dbReference type="ChEBI" id="CHEBI:29035"/>
    </cofactor>
</comment>
<gene>
    <name evidence="11" type="ORF">HMPREF1536_04633</name>
</gene>
<evidence type="ECO:0000256" key="2">
    <source>
        <dbReference type="ARBA" id="ARBA00001946"/>
    </source>
</evidence>
<evidence type="ECO:0000313" key="12">
    <source>
        <dbReference type="Proteomes" id="UP000033035"/>
    </source>
</evidence>
<feature type="domain" description="Endonuclease/exonuclease/phosphatase" evidence="10">
    <location>
        <begin position="64"/>
        <end position="281"/>
    </location>
</feature>
<comment type="cofactor">
    <cofactor evidence="2">
        <name>Mg(2+)</name>
        <dbReference type="ChEBI" id="CHEBI:18420"/>
    </cofactor>
</comment>